<keyword evidence="5 7" id="KW-0472">Membrane</keyword>
<evidence type="ECO:0000256" key="4">
    <source>
        <dbReference type="ARBA" id="ARBA00022989"/>
    </source>
</evidence>
<gene>
    <name evidence="8" type="ORF">BKCO1_1090009</name>
</gene>
<dbReference type="AlphaFoldDB" id="A0A1J9QK29"/>
<evidence type="ECO:0000256" key="3">
    <source>
        <dbReference type="ARBA" id="ARBA00022692"/>
    </source>
</evidence>
<evidence type="ECO:0000256" key="2">
    <source>
        <dbReference type="ARBA" id="ARBA00022448"/>
    </source>
</evidence>
<evidence type="ECO:0000256" key="5">
    <source>
        <dbReference type="ARBA" id="ARBA00023136"/>
    </source>
</evidence>
<dbReference type="PANTHER" id="PTHR43791:SF39">
    <property type="entry name" value="TRANSPORTER LIZ1_SEO1, PUTATIVE (AFU_ORTHOLOGUE AFUA_3G00980)-RELATED"/>
    <property type="match status" value="1"/>
</dbReference>
<dbReference type="InterPro" id="IPR011701">
    <property type="entry name" value="MFS"/>
</dbReference>
<keyword evidence="4 7" id="KW-1133">Transmembrane helix</keyword>
<dbReference type="GeneID" id="31010522"/>
<keyword evidence="9" id="KW-1185">Reference proteome</keyword>
<feature type="transmembrane region" description="Helical" evidence="7">
    <location>
        <begin position="41"/>
        <end position="61"/>
    </location>
</feature>
<reference evidence="8 9" key="1">
    <citation type="submission" date="2016-10" db="EMBL/GenBank/DDBJ databases">
        <title>Proteomics and genomics reveal pathogen-plant mechanisms compatible with a hemibiotrophic lifestyle of Diplodia corticola.</title>
        <authorList>
            <person name="Fernandes I."/>
            <person name="De Jonge R."/>
            <person name="Van De Peer Y."/>
            <person name="Devreese B."/>
            <person name="Alves A."/>
            <person name="Esteves A.C."/>
        </authorList>
    </citation>
    <scope>NUCLEOTIDE SEQUENCE [LARGE SCALE GENOMIC DNA]</scope>
    <source>
        <strain evidence="8 9">CBS 112549</strain>
    </source>
</reference>
<feature type="transmembrane region" description="Helical" evidence="7">
    <location>
        <begin position="67"/>
        <end position="89"/>
    </location>
</feature>
<comment type="caution">
    <text evidence="8">The sequence shown here is derived from an EMBL/GenBank/DDBJ whole genome shotgun (WGS) entry which is preliminary data.</text>
</comment>
<protein>
    <submittedName>
        <fullName evidence="8">Major facilitator superfamily transporter</fullName>
    </submittedName>
</protein>
<feature type="compositionally biased region" description="Basic and acidic residues" evidence="6">
    <location>
        <begin position="431"/>
        <end position="446"/>
    </location>
</feature>
<keyword evidence="3 7" id="KW-0812">Transmembrane</keyword>
<proteinExistence type="predicted"/>
<dbReference type="RefSeq" id="XP_020125093.1">
    <property type="nucleotide sequence ID" value="XM_020270263.1"/>
</dbReference>
<evidence type="ECO:0000256" key="1">
    <source>
        <dbReference type="ARBA" id="ARBA00004141"/>
    </source>
</evidence>
<comment type="subcellular location">
    <subcellularLocation>
        <location evidence="1">Membrane</location>
        <topology evidence="1">Multi-pass membrane protein</topology>
    </subcellularLocation>
</comment>
<dbReference type="GO" id="GO:0022857">
    <property type="term" value="F:transmembrane transporter activity"/>
    <property type="evidence" value="ECO:0007669"/>
    <property type="project" value="InterPro"/>
</dbReference>
<dbReference type="Proteomes" id="UP000183809">
    <property type="component" value="Unassembled WGS sequence"/>
</dbReference>
<keyword evidence="2" id="KW-0813">Transport</keyword>
<evidence type="ECO:0000256" key="7">
    <source>
        <dbReference type="SAM" id="Phobius"/>
    </source>
</evidence>
<feature type="region of interest" description="Disordered" evidence="6">
    <location>
        <begin position="404"/>
        <end position="446"/>
    </location>
</feature>
<feature type="transmembrane region" description="Helical" evidence="7">
    <location>
        <begin position="101"/>
        <end position="122"/>
    </location>
</feature>
<feature type="transmembrane region" description="Helical" evidence="7">
    <location>
        <begin position="256"/>
        <end position="275"/>
    </location>
</feature>
<evidence type="ECO:0000313" key="9">
    <source>
        <dbReference type="Proteomes" id="UP000183809"/>
    </source>
</evidence>
<feature type="transmembrane region" description="Helical" evidence="7">
    <location>
        <begin position="308"/>
        <end position="330"/>
    </location>
</feature>
<organism evidence="8 9">
    <name type="scientific">Diplodia corticola</name>
    <dbReference type="NCBI Taxonomy" id="236234"/>
    <lineage>
        <taxon>Eukaryota</taxon>
        <taxon>Fungi</taxon>
        <taxon>Dikarya</taxon>
        <taxon>Ascomycota</taxon>
        <taxon>Pezizomycotina</taxon>
        <taxon>Dothideomycetes</taxon>
        <taxon>Dothideomycetes incertae sedis</taxon>
        <taxon>Botryosphaeriales</taxon>
        <taxon>Botryosphaeriaceae</taxon>
        <taxon>Diplodia</taxon>
    </lineage>
</organism>
<dbReference type="GO" id="GO:0016020">
    <property type="term" value="C:membrane"/>
    <property type="evidence" value="ECO:0007669"/>
    <property type="project" value="UniProtKB-SubCell"/>
</dbReference>
<feature type="transmembrane region" description="Helical" evidence="7">
    <location>
        <begin position="376"/>
        <end position="399"/>
    </location>
</feature>
<feature type="transmembrane region" description="Helical" evidence="7">
    <location>
        <begin position="282"/>
        <end position="302"/>
    </location>
</feature>
<feature type="transmembrane region" description="Helical" evidence="7">
    <location>
        <begin position="342"/>
        <end position="364"/>
    </location>
</feature>
<name>A0A1J9QK29_9PEZI</name>
<feature type="transmembrane region" description="Helical" evidence="7">
    <location>
        <begin position="210"/>
        <end position="236"/>
    </location>
</feature>
<accession>A0A1J9QK29</accession>
<dbReference type="Pfam" id="PF07690">
    <property type="entry name" value="MFS_1"/>
    <property type="match status" value="1"/>
</dbReference>
<dbReference type="PANTHER" id="PTHR43791">
    <property type="entry name" value="PERMEASE-RELATED"/>
    <property type="match status" value="1"/>
</dbReference>
<sequence>MKEELGLYGNELNLMQTYYNIGYILGAPLSNTLLTLTRPRLHLPACLLTWSLFVLGLYRVSTPAQIYTLRFFIGFFESAALPGLHYVIGSWYRRSELGRRSALFVISGVLGQMFSGYLQSGLYAGMEGVGGMSAWRWLFVFDFVLAVPVVAFGVGCFPDTPKTTGAWWLNGWERARAVERMEEEGRGEGQGEKARLDWGAVKRVAGSWQVYAFCVAWSLWSLTCGSNVQTWMALWLKSEKNADGSSKYTVPQINNIPTVVGAVNFIFMTTTGLAADALDSRAPITLLVGLLMTFTYTVYVIWPSSTALKMAAFFLQGCYGCFSPLLAGWVNAACGADRQLRAFTMAAMMSVGQACATPASQFLFPASEAPAYRGTRGYAVGLGFVVGLTGWCGVVLGAVERRWGGKKEGEGEEAAGEVEGGGGEGAVGDEAEVRKKSGARETVSEA</sequence>
<dbReference type="InterPro" id="IPR036259">
    <property type="entry name" value="MFS_trans_sf"/>
</dbReference>
<evidence type="ECO:0000313" key="8">
    <source>
        <dbReference type="EMBL" id="OJD28833.1"/>
    </source>
</evidence>
<dbReference type="EMBL" id="MNUE01000109">
    <property type="protein sequence ID" value="OJD28833.1"/>
    <property type="molecule type" value="Genomic_DNA"/>
</dbReference>
<dbReference type="Gene3D" id="1.20.1250.20">
    <property type="entry name" value="MFS general substrate transporter like domains"/>
    <property type="match status" value="1"/>
</dbReference>
<dbReference type="OrthoDB" id="3639251at2759"/>
<feature type="transmembrane region" description="Helical" evidence="7">
    <location>
        <begin position="17"/>
        <end position="34"/>
    </location>
</feature>
<feature type="transmembrane region" description="Helical" evidence="7">
    <location>
        <begin position="134"/>
        <end position="157"/>
    </location>
</feature>
<dbReference type="SUPFAM" id="SSF103473">
    <property type="entry name" value="MFS general substrate transporter"/>
    <property type="match status" value="1"/>
</dbReference>
<evidence type="ECO:0000256" key="6">
    <source>
        <dbReference type="SAM" id="MobiDB-lite"/>
    </source>
</evidence>